<keyword evidence="2" id="KW-1185">Reference proteome</keyword>
<name>A0ABR2YYA8_9CHLO</name>
<evidence type="ECO:0000313" key="2">
    <source>
        <dbReference type="Proteomes" id="UP001491310"/>
    </source>
</evidence>
<dbReference type="Gene3D" id="1.25.10.10">
    <property type="entry name" value="Leucine-rich Repeat Variant"/>
    <property type="match status" value="1"/>
</dbReference>
<dbReference type="InterPro" id="IPR016024">
    <property type="entry name" value="ARM-type_fold"/>
</dbReference>
<dbReference type="InterPro" id="IPR011989">
    <property type="entry name" value="ARM-like"/>
</dbReference>
<proteinExistence type="predicted"/>
<dbReference type="EMBL" id="JALJOT010000003">
    <property type="protein sequence ID" value="KAK9916852.1"/>
    <property type="molecule type" value="Genomic_DNA"/>
</dbReference>
<organism evidence="1 2">
    <name type="scientific">Coccomyxa subellipsoidea</name>
    <dbReference type="NCBI Taxonomy" id="248742"/>
    <lineage>
        <taxon>Eukaryota</taxon>
        <taxon>Viridiplantae</taxon>
        <taxon>Chlorophyta</taxon>
        <taxon>core chlorophytes</taxon>
        <taxon>Trebouxiophyceae</taxon>
        <taxon>Trebouxiophyceae incertae sedis</taxon>
        <taxon>Coccomyxaceae</taxon>
        <taxon>Coccomyxa</taxon>
    </lineage>
</organism>
<comment type="caution">
    <text evidence="1">The sequence shown here is derived from an EMBL/GenBank/DDBJ whole genome shotgun (WGS) entry which is preliminary data.</text>
</comment>
<dbReference type="Proteomes" id="UP001491310">
    <property type="component" value="Unassembled WGS sequence"/>
</dbReference>
<dbReference type="SUPFAM" id="SSF48371">
    <property type="entry name" value="ARM repeat"/>
    <property type="match status" value="1"/>
</dbReference>
<sequence>MEGVMFGLQASEEEVGECLMDEEDSIQDQIAQGLLQLLNDSASTRSSCASQFPAATRLSLAILEPLSRLVSPLLVSLKDRPSDAQGLLMSTLSLAAQCWADPRVARVASTCVLQACEGALNVDMNIPETIASGLLTAIQANQDPDVEQDLIVALAHSISIGANAAHQEAVVSQVLQAVHHALEALGNLYRAGGTESARDGSIASAESAVVRALRQTSWLLQQAGTFNGQGRPAPRADEECNELQRAAEGSMASTVVRWFMRLWPGISEAAARQPPGTAETAELRRLAARCAMLAMQASAADFLPGLPDLADSAAAAFPLPGGESFSLSLAVALQLYSSQQGLLAAVVVALARIAALPDVVALRYWAAGDRNPDLALAVLTLTMTAVRWCNSPGDSALLPPFLCHGLVCAVTNIPCHNKEVYAAALSCADALIEECRVPSAGNVELRKSLYEYGSELLVALITGLAGSSGLPRVHKTASILCHLMEAMAPAGHLDTRAQLLAWLTDAMEGFAAEGTILPADAQLLHSRVGALLESARSAVDPAEHGRGLLGSEIGRRMKAELRAFVDIHASHQF</sequence>
<evidence type="ECO:0000313" key="1">
    <source>
        <dbReference type="EMBL" id="KAK9916852.1"/>
    </source>
</evidence>
<reference evidence="1 2" key="1">
    <citation type="journal article" date="2024" name="Nat. Commun.">
        <title>Phylogenomics reveals the evolutionary origins of lichenization in chlorophyte algae.</title>
        <authorList>
            <person name="Puginier C."/>
            <person name="Libourel C."/>
            <person name="Otte J."/>
            <person name="Skaloud P."/>
            <person name="Haon M."/>
            <person name="Grisel S."/>
            <person name="Petersen M."/>
            <person name="Berrin J.G."/>
            <person name="Delaux P.M."/>
            <person name="Dal Grande F."/>
            <person name="Keller J."/>
        </authorList>
    </citation>
    <scope>NUCLEOTIDE SEQUENCE [LARGE SCALE GENOMIC DNA]</scope>
    <source>
        <strain evidence="1 2">SAG 216-7</strain>
    </source>
</reference>
<evidence type="ECO:0008006" key="3">
    <source>
        <dbReference type="Google" id="ProtNLM"/>
    </source>
</evidence>
<accession>A0ABR2YYA8</accession>
<gene>
    <name evidence="1" type="ORF">WJX75_007890</name>
</gene>
<protein>
    <recommendedName>
        <fullName evidence="3">ARM repeat-containing protein</fullName>
    </recommendedName>
</protein>